<dbReference type="Gene3D" id="3.60.40.10">
    <property type="entry name" value="PPM-type phosphatase domain"/>
    <property type="match status" value="1"/>
</dbReference>
<dbReference type="CDD" id="cd00143">
    <property type="entry name" value="PP2Cc"/>
    <property type="match status" value="1"/>
</dbReference>
<evidence type="ECO:0000256" key="1">
    <source>
        <dbReference type="ARBA" id="ARBA00001936"/>
    </source>
</evidence>
<comment type="cofactor">
    <cofactor evidence="2">
        <name>Mg(2+)</name>
        <dbReference type="ChEBI" id="CHEBI:18420"/>
    </cofactor>
</comment>
<dbReference type="InterPro" id="IPR015655">
    <property type="entry name" value="PP2C"/>
</dbReference>
<dbReference type="EC" id="3.1.3.16" evidence="3"/>
<keyword evidence="6" id="KW-0460">Magnesium</keyword>
<dbReference type="AlphaFoldDB" id="A0ABC8RSA2"/>
<evidence type="ECO:0000259" key="11">
    <source>
        <dbReference type="PROSITE" id="PS51746"/>
    </source>
</evidence>
<keyword evidence="8" id="KW-0464">Manganese</keyword>
<dbReference type="GO" id="GO:0046872">
    <property type="term" value="F:metal ion binding"/>
    <property type="evidence" value="ECO:0007669"/>
    <property type="project" value="UniProtKB-KW"/>
</dbReference>
<keyword evidence="5 9" id="KW-0378">Hydrolase</keyword>
<comment type="similarity">
    <text evidence="9">Belongs to the PP2C family.</text>
</comment>
<dbReference type="Proteomes" id="UP001642360">
    <property type="component" value="Unassembled WGS sequence"/>
</dbReference>
<sequence length="418" mass="45163">MMKGFKVAVTLGLFLCAISSAVHGVSVSCMMAYDEGGVPAVFQSPECLKWLLLVEAHQNQTDNCQFATLQGHREYQEDFVTCNLDMKIPIPGKYGPEKVTVGLAAVFDGHGGKEASEMASKSLLDYFFLHVLFNTYKQTLPYKEEHDMVSQGHSDEPAHHVLNLSSQEALPVVDNESLHCILKEALLRTINDIDSKFSKASILSVPCSSSEAFSNHYVSGSTATVVLLLDGQILVAFVGDSKALLCSENIQSRLDAEGTSVTELYAQELTRDHHPDRADERARIEAAGGFIQKRGVPRVNGILALSRSIGDVYFKRYGLIAVPEVLGWLSLTTSDIYLVIASDGIFESLTPQDVCSILGNARTQGNEMAKNSSSCSASSSLADCVVSAALTEGSTDNLSAIVVPLRPAGSSQEYLDEL</sequence>
<dbReference type="PROSITE" id="PS51746">
    <property type="entry name" value="PPM_2"/>
    <property type="match status" value="1"/>
</dbReference>
<feature type="chain" id="PRO_5044749775" description="protein-serine/threonine phosphatase" evidence="10">
    <location>
        <begin position="25"/>
        <end position="418"/>
    </location>
</feature>
<keyword evidence="10" id="KW-0732">Signal</keyword>
<proteinExistence type="inferred from homology"/>
<protein>
    <recommendedName>
        <fullName evidence="3">protein-serine/threonine phosphatase</fullName>
        <ecNumber evidence="3">3.1.3.16</ecNumber>
    </recommendedName>
</protein>
<evidence type="ECO:0000256" key="2">
    <source>
        <dbReference type="ARBA" id="ARBA00001946"/>
    </source>
</evidence>
<evidence type="ECO:0000256" key="5">
    <source>
        <dbReference type="ARBA" id="ARBA00022801"/>
    </source>
</evidence>
<accession>A0ABC8RSA2</accession>
<dbReference type="PANTHER" id="PTHR47992">
    <property type="entry name" value="PROTEIN PHOSPHATASE"/>
    <property type="match status" value="1"/>
</dbReference>
<comment type="cofactor">
    <cofactor evidence="1">
        <name>Mn(2+)</name>
        <dbReference type="ChEBI" id="CHEBI:29035"/>
    </cofactor>
</comment>
<organism evidence="12 13">
    <name type="scientific">Ilex paraguariensis</name>
    <name type="common">yerba mate</name>
    <dbReference type="NCBI Taxonomy" id="185542"/>
    <lineage>
        <taxon>Eukaryota</taxon>
        <taxon>Viridiplantae</taxon>
        <taxon>Streptophyta</taxon>
        <taxon>Embryophyta</taxon>
        <taxon>Tracheophyta</taxon>
        <taxon>Spermatophyta</taxon>
        <taxon>Magnoliopsida</taxon>
        <taxon>eudicotyledons</taxon>
        <taxon>Gunneridae</taxon>
        <taxon>Pentapetalae</taxon>
        <taxon>asterids</taxon>
        <taxon>campanulids</taxon>
        <taxon>Aquifoliales</taxon>
        <taxon>Aquifoliaceae</taxon>
        <taxon>Ilex</taxon>
    </lineage>
</organism>
<reference evidence="12 13" key="1">
    <citation type="submission" date="2024-02" db="EMBL/GenBank/DDBJ databases">
        <authorList>
            <person name="Vignale AGUSTIN F."/>
            <person name="Sosa J E."/>
            <person name="Modenutti C."/>
        </authorList>
    </citation>
    <scope>NUCLEOTIDE SEQUENCE [LARGE SCALE GENOMIC DNA]</scope>
</reference>
<dbReference type="InterPro" id="IPR000222">
    <property type="entry name" value="PP2C_BS"/>
</dbReference>
<evidence type="ECO:0000256" key="10">
    <source>
        <dbReference type="SAM" id="SignalP"/>
    </source>
</evidence>
<dbReference type="SUPFAM" id="SSF81606">
    <property type="entry name" value="PP2C-like"/>
    <property type="match status" value="1"/>
</dbReference>
<dbReference type="InterPro" id="IPR036457">
    <property type="entry name" value="PPM-type-like_dom_sf"/>
</dbReference>
<dbReference type="GO" id="GO:0004722">
    <property type="term" value="F:protein serine/threonine phosphatase activity"/>
    <property type="evidence" value="ECO:0007669"/>
    <property type="project" value="UniProtKB-EC"/>
</dbReference>
<gene>
    <name evidence="12" type="ORF">ILEXP_LOCUS14890</name>
</gene>
<evidence type="ECO:0000256" key="4">
    <source>
        <dbReference type="ARBA" id="ARBA00022723"/>
    </source>
</evidence>
<comment type="caution">
    <text evidence="12">The sequence shown here is derived from an EMBL/GenBank/DDBJ whole genome shotgun (WGS) entry which is preliminary data.</text>
</comment>
<evidence type="ECO:0000313" key="12">
    <source>
        <dbReference type="EMBL" id="CAK9147011.1"/>
    </source>
</evidence>
<feature type="signal peptide" evidence="10">
    <location>
        <begin position="1"/>
        <end position="24"/>
    </location>
</feature>
<dbReference type="PROSITE" id="PS51257">
    <property type="entry name" value="PROKAR_LIPOPROTEIN"/>
    <property type="match status" value="1"/>
</dbReference>
<evidence type="ECO:0000313" key="13">
    <source>
        <dbReference type="Proteomes" id="UP001642360"/>
    </source>
</evidence>
<dbReference type="Pfam" id="PF00481">
    <property type="entry name" value="PP2C"/>
    <property type="match status" value="1"/>
</dbReference>
<keyword evidence="7 9" id="KW-0904">Protein phosphatase</keyword>
<keyword evidence="4" id="KW-0479">Metal-binding</keyword>
<dbReference type="InterPro" id="IPR001932">
    <property type="entry name" value="PPM-type_phosphatase-like_dom"/>
</dbReference>
<feature type="domain" description="PPM-type phosphatase" evidence="11">
    <location>
        <begin position="63"/>
        <end position="405"/>
    </location>
</feature>
<evidence type="ECO:0000256" key="8">
    <source>
        <dbReference type="ARBA" id="ARBA00023211"/>
    </source>
</evidence>
<evidence type="ECO:0000256" key="9">
    <source>
        <dbReference type="RuleBase" id="RU003465"/>
    </source>
</evidence>
<dbReference type="SMART" id="SM00332">
    <property type="entry name" value="PP2Cc"/>
    <property type="match status" value="1"/>
</dbReference>
<evidence type="ECO:0000256" key="3">
    <source>
        <dbReference type="ARBA" id="ARBA00013081"/>
    </source>
</evidence>
<evidence type="ECO:0000256" key="6">
    <source>
        <dbReference type="ARBA" id="ARBA00022842"/>
    </source>
</evidence>
<dbReference type="EMBL" id="CAUOFW020001636">
    <property type="protein sequence ID" value="CAK9147011.1"/>
    <property type="molecule type" value="Genomic_DNA"/>
</dbReference>
<keyword evidence="13" id="KW-1185">Reference proteome</keyword>
<name>A0ABC8RSA2_9AQUA</name>
<evidence type="ECO:0000256" key="7">
    <source>
        <dbReference type="ARBA" id="ARBA00022912"/>
    </source>
</evidence>
<dbReference type="PROSITE" id="PS01032">
    <property type="entry name" value="PPM_1"/>
    <property type="match status" value="1"/>
</dbReference>